<dbReference type="Pfam" id="PF03884">
    <property type="entry name" value="YacG"/>
    <property type="match status" value="1"/>
</dbReference>
<accession>A0A0S4LI75</accession>
<dbReference type="PANTHER" id="PTHR36150:SF1">
    <property type="entry name" value="DNA GYRASE INHIBITOR YACG"/>
    <property type="match status" value="1"/>
</dbReference>
<protein>
    <submittedName>
        <fullName evidence="4">DNA gyrase inhibitor YacG (Modular protein)</fullName>
    </submittedName>
</protein>
<dbReference type="GO" id="GO:0006355">
    <property type="term" value="P:regulation of DNA-templated transcription"/>
    <property type="evidence" value="ECO:0007669"/>
    <property type="project" value="InterPro"/>
</dbReference>
<reference evidence="5" key="1">
    <citation type="submission" date="2015-10" db="EMBL/GenBank/DDBJ databases">
        <authorList>
            <person name="Luecker S."/>
            <person name="Luecker S."/>
        </authorList>
    </citation>
    <scope>NUCLEOTIDE SEQUENCE [LARGE SCALE GENOMIC DNA]</scope>
</reference>
<keyword evidence="1" id="KW-0479">Metal-binding</keyword>
<organism evidence="4 5">
    <name type="scientific">Candidatus Nitrospira nitrificans</name>
    <dbReference type="NCBI Taxonomy" id="1742973"/>
    <lineage>
        <taxon>Bacteria</taxon>
        <taxon>Pseudomonadati</taxon>
        <taxon>Nitrospirota</taxon>
        <taxon>Nitrospiria</taxon>
        <taxon>Nitrospirales</taxon>
        <taxon>Nitrospiraceae</taxon>
        <taxon>Nitrospira</taxon>
    </lineage>
</organism>
<dbReference type="STRING" id="1742973.COMA2_30192"/>
<feature type="region of interest" description="Disordered" evidence="3">
    <location>
        <begin position="57"/>
        <end position="81"/>
    </location>
</feature>
<dbReference type="RefSeq" id="WP_175304597.1">
    <property type="nucleotide sequence ID" value="NZ_CZPZ01000023.1"/>
</dbReference>
<evidence type="ECO:0000313" key="4">
    <source>
        <dbReference type="EMBL" id="CUS37303.1"/>
    </source>
</evidence>
<dbReference type="Gene3D" id="3.30.50.10">
    <property type="entry name" value="Erythroid Transcription Factor GATA-1, subunit A"/>
    <property type="match status" value="1"/>
</dbReference>
<name>A0A0S4LI75_9BACT</name>
<dbReference type="HAMAP" id="MF_00649">
    <property type="entry name" value="DNA_gyrase_inhibitor_YacG"/>
    <property type="match status" value="1"/>
</dbReference>
<dbReference type="InterPro" id="IPR005584">
    <property type="entry name" value="DNA_gyrase_inhibitor_YacG"/>
</dbReference>
<evidence type="ECO:0000256" key="1">
    <source>
        <dbReference type="ARBA" id="ARBA00022723"/>
    </source>
</evidence>
<dbReference type="GO" id="GO:0008270">
    <property type="term" value="F:zinc ion binding"/>
    <property type="evidence" value="ECO:0007669"/>
    <property type="project" value="InterPro"/>
</dbReference>
<keyword evidence="5" id="KW-1185">Reference proteome</keyword>
<dbReference type="Proteomes" id="UP000198736">
    <property type="component" value="Unassembled WGS sequence"/>
</dbReference>
<evidence type="ECO:0000313" key="5">
    <source>
        <dbReference type="Proteomes" id="UP000198736"/>
    </source>
</evidence>
<sequence length="81" mass="9094">MGQNRENPASPSALKTFMLCPICRRPTTWEGNSWRPFCSERCQVTDLGTWAAEQYRIPGSPLTTDTDVPESTDDGKTNDRT</sequence>
<evidence type="ECO:0000256" key="3">
    <source>
        <dbReference type="SAM" id="MobiDB-lite"/>
    </source>
</evidence>
<dbReference type="InterPro" id="IPR013088">
    <property type="entry name" value="Znf_NHR/GATA"/>
</dbReference>
<dbReference type="PANTHER" id="PTHR36150">
    <property type="entry name" value="DNA GYRASE INHIBITOR YACG"/>
    <property type="match status" value="1"/>
</dbReference>
<keyword evidence="2" id="KW-0862">Zinc</keyword>
<evidence type="ECO:0000256" key="2">
    <source>
        <dbReference type="ARBA" id="ARBA00022833"/>
    </source>
</evidence>
<proteinExistence type="inferred from homology"/>
<gene>
    <name evidence="4" type="ORF">COMA2_30192</name>
</gene>
<dbReference type="EMBL" id="CZPZ01000023">
    <property type="protein sequence ID" value="CUS37303.1"/>
    <property type="molecule type" value="Genomic_DNA"/>
</dbReference>
<dbReference type="SUPFAM" id="SSF57716">
    <property type="entry name" value="Glucocorticoid receptor-like (DNA-binding domain)"/>
    <property type="match status" value="1"/>
</dbReference>
<dbReference type="AlphaFoldDB" id="A0A0S4LI75"/>